<dbReference type="PANTHER" id="PTHR21716:SF53">
    <property type="entry name" value="PERMEASE PERM-RELATED"/>
    <property type="match status" value="1"/>
</dbReference>
<dbReference type="PANTHER" id="PTHR21716">
    <property type="entry name" value="TRANSMEMBRANE PROTEIN"/>
    <property type="match status" value="1"/>
</dbReference>
<gene>
    <name evidence="10" type="ORF">DVS28_a4413</name>
</gene>
<feature type="transmembrane region" description="Helical" evidence="9">
    <location>
        <begin position="80"/>
        <end position="101"/>
    </location>
</feature>
<protein>
    <submittedName>
        <fullName evidence="10">Putative integral membrane protein</fullName>
    </submittedName>
</protein>
<keyword evidence="7 9" id="KW-0472">Membrane</keyword>
<reference evidence="10 11" key="1">
    <citation type="submission" date="2018-09" db="EMBL/GenBank/DDBJ databases">
        <title>Complete genome sequence of Euzebya sp. DY32-46 isolated from seawater of Pacific Ocean.</title>
        <authorList>
            <person name="Xu L."/>
            <person name="Wu Y.-H."/>
            <person name="Xu X.-W."/>
        </authorList>
    </citation>
    <scope>NUCLEOTIDE SEQUENCE [LARGE SCALE GENOMIC DNA]</scope>
    <source>
        <strain evidence="10 11">DY32-46</strain>
    </source>
</reference>
<feature type="transmembrane region" description="Helical" evidence="9">
    <location>
        <begin position="137"/>
        <end position="161"/>
    </location>
</feature>
<dbReference type="KEGG" id="euz:DVS28_a4413"/>
<keyword evidence="6 9" id="KW-1133">Transmembrane helix</keyword>
<keyword evidence="3" id="KW-0813">Transport</keyword>
<dbReference type="Proteomes" id="UP000264006">
    <property type="component" value="Chromosome"/>
</dbReference>
<proteinExistence type="inferred from homology"/>
<evidence type="ECO:0000256" key="9">
    <source>
        <dbReference type="SAM" id="Phobius"/>
    </source>
</evidence>
<dbReference type="AlphaFoldDB" id="A0A346Y3N1"/>
<keyword evidence="4" id="KW-1003">Cell membrane</keyword>
<feature type="transmembrane region" description="Helical" evidence="9">
    <location>
        <begin position="283"/>
        <end position="305"/>
    </location>
</feature>
<accession>A0A346Y3N1</accession>
<evidence type="ECO:0000256" key="2">
    <source>
        <dbReference type="ARBA" id="ARBA00009773"/>
    </source>
</evidence>
<keyword evidence="5 9" id="KW-0812">Transmembrane</keyword>
<comment type="subcellular location">
    <subcellularLocation>
        <location evidence="1">Cell membrane</location>
        <topology evidence="1">Multi-pass membrane protein</topology>
    </subcellularLocation>
</comment>
<evidence type="ECO:0000313" key="10">
    <source>
        <dbReference type="EMBL" id="AXV09078.1"/>
    </source>
</evidence>
<dbReference type="GO" id="GO:0055085">
    <property type="term" value="P:transmembrane transport"/>
    <property type="evidence" value="ECO:0007669"/>
    <property type="project" value="TreeGrafter"/>
</dbReference>
<comment type="similarity">
    <text evidence="2">Belongs to the autoinducer-2 exporter (AI-2E) (TC 2.A.86) family.</text>
</comment>
<keyword evidence="11" id="KW-1185">Reference proteome</keyword>
<evidence type="ECO:0000256" key="5">
    <source>
        <dbReference type="ARBA" id="ARBA00022692"/>
    </source>
</evidence>
<dbReference type="InterPro" id="IPR002549">
    <property type="entry name" value="AI-2E-like"/>
</dbReference>
<organism evidence="10 11">
    <name type="scientific">Euzebya pacifica</name>
    <dbReference type="NCBI Taxonomy" id="1608957"/>
    <lineage>
        <taxon>Bacteria</taxon>
        <taxon>Bacillati</taxon>
        <taxon>Actinomycetota</taxon>
        <taxon>Nitriliruptoria</taxon>
        <taxon>Euzebyales</taxon>
    </lineage>
</organism>
<feature type="transmembrane region" description="Helical" evidence="9">
    <location>
        <begin position="107"/>
        <end position="125"/>
    </location>
</feature>
<evidence type="ECO:0000256" key="6">
    <source>
        <dbReference type="ARBA" id="ARBA00022989"/>
    </source>
</evidence>
<dbReference type="EMBL" id="CP031165">
    <property type="protein sequence ID" value="AXV09078.1"/>
    <property type="molecule type" value="Genomic_DNA"/>
</dbReference>
<name>A0A346Y3N1_9ACTN</name>
<evidence type="ECO:0000313" key="11">
    <source>
        <dbReference type="Proteomes" id="UP000264006"/>
    </source>
</evidence>
<feature type="transmembrane region" description="Helical" evidence="9">
    <location>
        <begin position="343"/>
        <end position="365"/>
    </location>
</feature>
<evidence type="ECO:0000256" key="8">
    <source>
        <dbReference type="SAM" id="MobiDB-lite"/>
    </source>
</evidence>
<feature type="transmembrane region" description="Helical" evidence="9">
    <location>
        <begin position="377"/>
        <end position="401"/>
    </location>
</feature>
<dbReference type="OrthoDB" id="9784366at2"/>
<evidence type="ECO:0000256" key="3">
    <source>
        <dbReference type="ARBA" id="ARBA00022448"/>
    </source>
</evidence>
<sequence length="416" mass="42977">MPGEGNKERELTAAERRAEAVRARLARVRRHAPASETGPAGNGEEVFKDDTDALVHPPDERPDTEVMLKRPLTERPTVRAGVYAWSGIGITIIVIATALVIATLSSVVIPIVIALFPAAVLYPFVNRLKNAGVPPALAAAVVLLGTLGIIGGIGALIVPAVGEQIDTLSTSIMDGYAQIDTFLRSGPFGLDPINLDELVEGFSEGISGGVGAAAGSALGVAQAFFQGATSVLLTLIVLFFYLKDGPTIGRWVKSLFPHALHRDVEILGDRMWTTIGGYIQGQLAVAVVDAVFIGLGLWLLGVPLALPLGVIVFFGGLFPVVGASISGFLAAIVALATNGPGTALLVIGVVVAVQALEGNLLQPLILGRALELHPLAIVMALATGGFLLGILGAFLAVPVAAASAQTVGYIRNRVPG</sequence>
<feature type="transmembrane region" description="Helical" evidence="9">
    <location>
        <begin position="311"/>
        <end position="336"/>
    </location>
</feature>
<evidence type="ECO:0000256" key="7">
    <source>
        <dbReference type="ARBA" id="ARBA00023136"/>
    </source>
</evidence>
<evidence type="ECO:0000256" key="4">
    <source>
        <dbReference type="ARBA" id="ARBA00022475"/>
    </source>
</evidence>
<dbReference type="GO" id="GO:0005886">
    <property type="term" value="C:plasma membrane"/>
    <property type="evidence" value="ECO:0007669"/>
    <property type="project" value="UniProtKB-SubCell"/>
</dbReference>
<dbReference type="Pfam" id="PF01594">
    <property type="entry name" value="AI-2E_transport"/>
    <property type="match status" value="1"/>
</dbReference>
<dbReference type="RefSeq" id="WP_114593320.1">
    <property type="nucleotide sequence ID" value="NZ_CP031165.1"/>
</dbReference>
<evidence type="ECO:0000256" key="1">
    <source>
        <dbReference type="ARBA" id="ARBA00004651"/>
    </source>
</evidence>
<feature type="region of interest" description="Disordered" evidence="8">
    <location>
        <begin position="28"/>
        <end position="47"/>
    </location>
</feature>
<feature type="transmembrane region" description="Helical" evidence="9">
    <location>
        <begin position="223"/>
        <end position="242"/>
    </location>
</feature>